<reference evidence="3 4" key="1">
    <citation type="submission" date="2024-09" db="EMBL/GenBank/DDBJ databases">
        <authorList>
            <person name="Sun Q."/>
            <person name="Mori K."/>
        </authorList>
    </citation>
    <scope>NUCLEOTIDE SEQUENCE [LARGE SCALE GENOMIC DNA]</scope>
    <source>
        <strain evidence="3 4">JCM 1342</strain>
    </source>
</reference>
<feature type="signal peptide" evidence="2">
    <location>
        <begin position="1"/>
        <end position="27"/>
    </location>
</feature>
<evidence type="ECO:0000313" key="3">
    <source>
        <dbReference type="EMBL" id="MFB9645419.1"/>
    </source>
</evidence>
<dbReference type="EMBL" id="JBHMBE010000002">
    <property type="protein sequence ID" value="MFB9645419.1"/>
    <property type="molecule type" value="Genomic_DNA"/>
</dbReference>
<comment type="caution">
    <text evidence="3">The sequence shown here is derived from an EMBL/GenBank/DDBJ whole genome shotgun (WGS) entry which is preliminary data.</text>
</comment>
<protein>
    <submittedName>
        <fullName evidence="3">Uncharacterized protein</fullName>
    </submittedName>
</protein>
<dbReference type="RefSeq" id="WP_344714493.1">
    <property type="nucleotide sequence ID" value="NZ_BAAAWH010000001.1"/>
</dbReference>
<evidence type="ECO:0000313" key="4">
    <source>
        <dbReference type="Proteomes" id="UP001589611"/>
    </source>
</evidence>
<dbReference type="Proteomes" id="UP001589611">
    <property type="component" value="Unassembled WGS sequence"/>
</dbReference>
<feature type="region of interest" description="Disordered" evidence="1">
    <location>
        <begin position="31"/>
        <end position="61"/>
    </location>
</feature>
<sequence>MRTPFTRTTLIVAVTAAALLMTACAGATPDDTATGTDVADADSATRKRTSEPTTGDGDGYAFGTSRDQLATALDRAFSTENGKARWEGDTLVLAVDGDASEMMAGFTQCRVLLSLLQADDVSVIEFPNGQVACADALAED</sequence>
<evidence type="ECO:0000256" key="1">
    <source>
        <dbReference type="SAM" id="MobiDB-lite"/>
    </source>
</evidence>
<evidence type="ECO:0000256" key="2">
    <source>
        <dbReference type="SAM" id="SignalP"/>
    </source>
</evidence>
<keyword evidence="2" id="KW-0732">Signal</keyword>
<gene>
    <name evidence="3" type="ORF">ACFFPJ_06380</name>
</gene>
<feature type="compositionally biased region" description="Low complexity" evidence="1">
    <location>
        <begin position="31"/>
        <end position="42"/>
    </location>
</feature>
<feature type="chain" id="PRO_5046044221" evidence="2">
    <location>
        <begin position="28"/>
        <end position="140"/>
    </location>
</feature>
<name>A0ABV5SYJ4_9MICO</name>
<organism evidence="3 4">
    <name type="scientific">Microbacterium terregens</name>
    <dbReference type="NCBI Taxonomy" id="69363"/>
    <lineage>
        <taxon>Bacteria</taxon>
        <taxon>Bacillati</taxon>
        <taxon>Actinomycetota</taxon>
        <taxon>Actinomycetes</taxon>
        <taxon>Micrococcales</taxon>
        <taxon>Microbacteriaceae</taxon>
        <taxon>Microbacterium</taxon>
    </lineage>
</organism>
<keyword evidence="4" id="KW-1185">Reference proteome</keyword>
<accession>A0ABV5SYJ4</accession>
<dbReference type="PROSITE" id="PS51257">
    <property type="entry name" value="PROKAR_LIPOPROTEIN"/>
    <property type="match status" value="1"/>
</dbReference>
<proteinExistence type="predicted"/>